<organism evidence="5 6">
    <name type="scientific">Paenibacillus agaridevorans</name>
    <dbReference type="NCBI Taxonomy" id="171404"/>
    <lineage>
        <taxon>Bacteria</taxon>
        <taxon>Bacillati</taxon>
        <taxon>Bacillota</taxon>
        <taxon>Bacilli</taxon>
        <taxon>Bacillales</taxon>
        <taxon>Paenibacillaceae</taxon>
        <taxon>Paenibacillus</taxon>
    </lineage>
</organism>
<dbReference type="Proteomes" id="UP000245202">
    <property type="component" value="Unassembled WGS sequence"/>
</dbReference>
<feature type="compositionally biased region" description="Polar residues" evidence="2">
    <location>
        <begin position="640"/>
        <end position="653"/>
    </location>
</feature>
<feature type="domain" description="SLH" evidence="4">
    <location>
        <begin position="809"/>
        <end position="866"/>
    </location>
</feature>
<evidence type="ECO:0000313" key="6">
    <source>
        <dbReference type="Proteomes" id="UP000245202"/>
    </source>
</evidence>
<dbReference type="InterPro" id="IPR050991">
    <property type="entry name" value="ECM_Regulatory_Proteins"/>
</dbReference>
<proteinExistence type="predicted"/>
<feature type="region of interest" description="Disordered" evidence="2">
    <location>
        <begin position="633"/>
        <end position="653"/>
    </location>
</feature>
<dbReference type="Pfam" id="PF00041">
    <property type="entry name" value="fn3"/>
    <property type="match status" value="1"/>
</dbReference>
<dbReference type="EMBL" id="BDQX01000077">
    <property type="protein sequence ID" value="GBG07092.1"/>
    <property type="molecule type" value="Genomic_DNA"/>
</dbReference>
<reference evidence="5 6" key="1">
    <citation type="submission" date="2017-08" db="EMBL/GenBank/DDBJ databases">
        <title>Substantial Increase in Enzyme Production by Combined Drug-Resistance Mutations in Paenibacillus agaridevorans.</title>
        <authorList>
            <person name="Tanaka Y."/>
            <person name="Funane K."/>
            <person name="Hosaka T."/>
            <person name="Shiwa Y."/>
            <person name="Fujita N."/>
            <person name="Miyazaki T."/>
            <person name="Yoshikawa H."/>
            <person name="Murakami K."/>
            <person name="Kasahara K."/>
            <person name="Inaoka T."/>
            <person name="Hiraga Y."/>
            <person name="Ochi K."/>
        </authorList>
    </citation>
    <scope>NUCLEOTIDE SEQUENCE [LARGE SCALE GENOMIC DNA]</scope>
    <source>
        <strain evidence="5 6">T-3040</strain>
    </source>
</reference>
<keyword evidence="6" id="KW-1185">Reference proteome</keyword>
<dbReference type="InterPro" id="IPR003961">
    <property type="entry name" value="FN3_dom"/>
</dbReference>
<keyword evidence="1" id="KW-0677">Repeat</keyword>
<evidence type="ECO:0000313" key="5">
    <source>
        <dbReference type="EMBL" id="GBG07092.1"/>
    </source>
</evidence>
<dbReference type="InterPro" id="IPR013783">
    <property type="entry name" value="Ig-like_fold"/>
</dbReference>
<evidence type="ECO:0000259" key="3">
    <source>
        <dbReference type="PROSITE" id="PS50853"/>
    </source>
</evidence>
<evidence type="ECO:0000256" key="1">
    <source>
        <dbReference type="ARBA" id="ARBA00022737"/>
    </source>
</evidence>
<dbReference type="SUPFAM" id="SSF49265">
    <property type="entry name" value="Fibronectin type III"/>
    <property type="match status" value="1"/>
</dbReference>
<dbReference type="InterPro" id="IPR036116">
    <property type="entry name" value="FN3_sf"/>
</dbReference>
<sequence>MVSHTYAGDDPCYGLDHCFISTNETGTTATLEWEPIEGVQSYSLKITIPFNYDDTDEVVLEEELDIDDLLFDSEKNRYIYNLTGLKSGTLHYALLKYGEGDWDWSPLYFTTLTSVEPPANVEVIDITETSATVQWMDNPGHSEYYISWGPELSTYVRDGSGSYTIENLTSNTTYTVSIYALVGTTLTSEPVEISFTTTEAAIVWPTEVNFEAEDITHRTATLIWDEVQGATEYHLSNGDGWEATVTDAAYQLTGLTPSTSYTYKLTASNGTSTSQEFTHTFTTAIAAVDHETIKVDMLTHDSIKLTFDAVDGAEKYAFEGARFYSDKGTSIHINSLAHQTSYTIKLYAVHPGGIKSAPTLFTFTTLAPPLPGDANLSSLDFRVEYQEGLNVTLGWTAWIPDASSYELIIDGGEPEYFAREDMHWYAFHHRFTKSLAFRQNGTHTASLRGVNMTGKSKAYELTFTVAAREANPTQSVVPVSKVGETLNGLENVINNLNNTLSNGTWRTLPEGMKLDIMNSIMSIVNEGYNEVGKVIFTSQVEGNIAKATVSAADVALAAAESKDYVDQANKHLNKLGANPVKPAVVLDFEDVTLQSSEITLDASAMKTLLDAGVESVTIKLNGTQVSINPKEFPNGFELNRGQQSAPKNASNGSPNFVSDIHSFEFTDNNGVHSTFNNPVGVSLPTRGLGNVDTALLTVVNVSETSSEQGDEPTTIIGNFGGTFNPATGTVDTVLHGFSSYAVIENKVNFNDMGSVKWAERSIQVAAAKGIVVGDGKGNYNPTGDVTRAEFLKMLVTTFHLKAPKATEPFIDVNDSDWFSPYVKAGLNSGIIDSSTAFNPRAAITREEMAQMIGRVLRNQPGAFEIANTDEILKDFPDAASISSNIKDDLAFTVLKGIMVGKDNGFEPTAKTTRAEAAVIVKRLIDLK</sequence>
<dbReference type="PROSITE" id="PS50853">
    <property type="entry name" value="FN3"/>
    <property type="match status" value="1"/>
</dbReference>
<dbReference type="InterPro" id="IPR001119">
    <property type="entry name" value="SLH_dom"/>
</dbReference>
<dbReference type="Gene3D" id="2.60.40.10">
    <property type="entry name" value="Immunoglobulins"/>
    <property type="match status" value="2"/>
</dbReference>
<feature type="domain" description="Fibronectin type-III" evidence="3">
    <location>
        <begin position="117"/>
        <end position="201"/>
    </location>
</feature>
<dbReference type="AlphaFoldDB" id="A0A2R5EKE9"/>
<dbReference type="CDD" id="cd00063">
    <property type="entry name" value="FN3"/>
    <property type="match status" value="2"/>
</dbReference>
<evidence type="ECO:0000256" key="2">
    <source>
        <dbReference type="SAM" id="MobiDB-lite"/>
    </source>
</evidence>
<dbReference type="PANTHER" id="PTHR46708">
    <property type="entry name" value="TENASCIN"/>
    <property type="match status" value="1"/>
</dbReference>
<feature type="domain" description="SLH" evidence="4">
    <location>
        <begin position="872"/>
        <end position="927"/>
    </location>
</feature>
<name>A0A2R5EKE9_9BACL</name>
<feature type="domain" description="SLH" evidence="4">
    <location>
        <begin position="745"/>
        <end position="808"/>
    </location>
</feature>
<dbReference type="Pfam" id="PF00395">
    <property type="entry name" value="SLH"/>
    <property type="match status" value="3"/>
</dbReference>
<evidence type="ECO:0000259" key="4">
    <source>
        <dbReference type="PROSITE" id="PS51272"/>
    </source>
</evidence>
<gene>
    <name evidence="5" type="ORF">PAT3040_01640</name>
</gene>
<dbReference type="PANTHER" id="PTHR46708:SF2">
    <property type="entry name" value="FIBRONECTIN TYPE-III DOMAIN-CONTAINING PROTEIN"/>
    <property type="match status" value="1"/>
</dbReference>
<accession>A0A2R5EKE9</accession>
<dbReference type="PROSITE" id="PS51272">
    <property type="entry name" value="SLH"/>
    <property type="match status" value="3"/>
</dbReference>
<protein>
    <submittedName>
        <fullName evidence="5">Uncharacterized protein</fullName>
    </submittedName>
</protein>
<dbReference type="SMART" id="SM00060">
    <property type="entry name" value="FN3"/>
    <property type="match status" value="3"/>
</dbReference>
<comment type="caution">
    <text evidence="5">The sequence shown here is derived from an EMBL/GenBank/DDBJ whole genome shotgun (WGS) entry which is preliminary data.</text>
</comment>